<evidence type="ECO:0000313" key="1">
    <source>
        <dbReference type="EMBL" id="CAG7720140.1"/>
    </source>
</evidence>
<comment type="caution">
    <text evidence="1">The sequence shown here is derived from an EMBL/GenBank/DDBJ whole genome shotgun (WGS) entry which is preliminary data.</text>
</comment>
<dbReference type="EMBL" id="CAJVCH010067690">
    <property type="protein sequence ID" value="CAG7720140.1"/>
    <property type="molecule type" value="Genomic_DNA"/>
</dbReference>
<dbReference type="AlphaFoldDB" id="A0A8J2JMG8"/>
<gene>
    <name evidence="1" type="ORF">AFUS01_LOCUS9426</name>
</gene>
<evidence type="ECO:0000313" key="2">
    <source>
        <dbReference type="Proteomes" id="UP000708208"/>
    </source>
</evidence>
<sequence length="464" mass="53775">MIVAMVFTYGITKYRHNRFWNQTPALLFKFLRDQYLNVTPSCIGDKCNFLPKPLLINALGRKHEYLSSWKDLLIVNKILGAPREENCHNYAEGTVGSVVSVTEKGFVVVNFDPDNIQNVVEFELDELQFYSGTTFLEDFLKNWSWGNAYIMESGKCRDTRDSGHRSPTLHPRVLKIYQDFPHGRVYVNLQMQLEIHRQISMYYSNYLNEAKEAIFMTASENGDLVFQSFLPFRERLLNYWKFKSLPSPETRDSLMLKTETQLSNSVYVTRCSVDKSLQRIKIRKMIYGKNEVLVNFMDVGIDARIKIYDVYDASKIDVNYARFPSILLKCHLKGIVHLDIAACRKELKHQFSYVELGEPLYDTDDAALVPEVNVYVNSKEGRLMLNEKLITEGFGVPEITKDQFSLFRKSETRLAPSNNKHALQNPVKLNGIVMHEGSTPRPNEDRMCGYVSSNYQHQTCYCRF</sequence>
<accession>A0A8J2JMG8</accession>
<reference evidence="1" key="1">
    <citation type="submission" date="2021-06" db="EMBL/GenBank/DDBJ databases">
        <authorList>
            <person name="Hodson N. C."/>
            <person name="Mongue J. A."/>
            <person name="Jaron S. K."/>
        </authorList>
    </citation>
    <scope>NUCLEOTIDE SEQUENCE</scope>
</reference>
<organism evidence="1 2">
    <name type="scientific">Allacma fusca</name>
    <dbReference type="NCBI Taxonomy" id="39272"/>
    <lineage>
        <taxon>Eukaryota</taxon>
        <taxon>Metazoa</taxon>
        <taxon>Ecdysozoa</taxon>
        <taxon>Arthropoda</taxon>
        <taxon>Hexapoda</taxon>
        <taxon>Collembola</taxon>
        <taxon>Symphypleona</taxon>
        <taxon>Sminthuridae</taxon>
        <taxon>Allacma</taxon>
    </lineage>
</organism>
<name>A0A8J2JMG8_9HEXA</name>
<proteinExistence type="predicted"/>
<protein>
    <submittedName>
        <fullName evidence="1">Uncharacterized protein</fullName>
    </submittedName>
</protein>
<dbReference type="Proteomes" id="UP000708208">
    <property type="component" value="Unassembled WGS sequence"/>
</dbReference>
<keyword evidence="2" id="KW-1185">Reference proteome</keyword>